<feature type="chain" id="PRO_5034046611" description="Sphingomyelin phosphodiesterase" evidence="10">
    <location>
        <begin position="21"/>
        <end position="678"/>
    </location>
</feature>
<name>A0A8H4J8U3_9PEZI</name>
<dbReference type="GO" id="GO:0046872">
    <property type="term" value="F:metal ion binding"/>
    <property type="evidence" value="ECO:0007669"/>
    <property type="project" value="UniProtKB-KW"/>
</dbReference>
<dbReference type="GO" id="GO:0005576">
    <property type="term" value="C:extracellular region"/>
    <property type="evidence" value="ECO:0007669"/>
    <property type="project" value="UniProtKB-SubCell"/>
</dbReference>
<dbReference type="AlphaFoldDB" id="A0A8H4J8U3"/>
<dbReference type="InterPro" id="IPR041805">
    <property type="entry name" value="ASMase/PPN1_MPP"/>
</dbReference>
<keyword evidence="4" id="KW-0964">Secreted</keyword>
<comment type="cofactor">
    <cofactor evidence="1">
        <name>Zn(2+)</name>
        <dbReference type="ChEBI" id="CHEBI:29105"/>
    </cofactor>
</comment>
<evidence type="ECO:0000313" key="14">
    <source>
        <dbReference type="Proteomes" id="UP000572817"/>
    </source>
</evidence>
<organism evidence="13 14">
    <name type="scientific">Botryosphaeria dothidea</name>
    <dbReference type="NCBI Taxonomy" id="55169"/>
    <lineage>
        <taxon>Eukaryota</taxon>
        <taxon>Fungi</taxon>
        <taxon>Dikarya</taxon>
        <taxon>Ascomycota</taxon>
        <taxon>Pezizomycotina</taxon>
        <taxon>Dothideomycetes</taxon>
        <taxon>Dothideomycetes incertae sedis</taxon>
        <taxon>Botryosphaeriales</taxon>
        <taxon>Botryosphaeriaceae</taxon>
        <taxon>Botryosphaeria</taxon>
    </lineage>
</organism>
<evidence type="ECO:0000256" key="5">
    <source>
        <dbReference type="ARBA" id="ARBA00022723"/>
    </source>
</evidence>
<evidence type="ECO:0000256" key="4">
    <source>
        <dbReference type="ARBA" id="ARBA00022525"/>
    </source>
</evidence>
<evidence type="ECO:0000256" key="7">
    <source>
        <dbReference type="ARBA" id="ARBA00022801"/>
    </source>
</evidence>
<evidence type="ECO:0000313" key="13">
    <source>
        <dbReference type="EMBL" id="KAF4314093.1"/>
    </source>
</evidence>
<evidence type="ECO:0000259" key="11">
    <source>
        <dbReference type="Pfam" id="PF00149"/>
    </source>
</evidence>
<keyword evidence="6 10" id="KW-0732">Signal</keyword>
<evidence type="ECO:0000256" key="3">
    <source>
        <dbReference type="ARBA" id="ARBA00008234"/>
    </source>
</evidence>
<proteinExistence type="inferred from homology"/>
<dbReference type="InterPro" id="IPR004843">
    <property type="entry name" value="Calcineurin-like_PHP"/>
</dbReference>
<feature type="domain" description="Sphingomyelin phosphodiesterase C-terminal" evidence="12">
    <location>
        <begin position="539"/>
        <end position="606"/>
    </location>
</feature>
<dbReference type="Pfam" id="PF19272">
    <property type="entry name" value="ASMase_C"/>
    <property type="match status" value="1"/>
</dbReference>
<evidence type="ECO:0000259" key="12">
    <source>
        <dbReference type="Pfam" id="PF19272"/>
    </source>
</evidence>
<dbReference type="PANTHER" id="PTHR10340:SF27">
    <property type="entry name" value="ACL091CP"/>
    <property type="match status" value="1"/>
</dbReference>
<evidence type="ECO:0000256" key="8">
    <source>
        <dbReference type="ARBA" id="ARBA00022833"/>
    </source>
</evidence>
<dbReference type="InterPro" id="IPR029052">
    <property type="entry name" value="Metallo-depent_PP-like"/>
</dbReference>
<evidence type="ECO:0000256" key="10">
    <source>
        <dbReference type="SAM" id="SignalP"/>
    </source>
</evidence>
<sequence length="678" mass="75029">MLYWRLVCLFATGFIREAQGSQIESSHEALNPQLNNTITNLGGPTLFYNGSGNVPAYNETSPPPHPLPVLDQSEIKEAFFAEFEGIINGSVYDSNCTKCITFFEVMHLAAVTQSESVVTDLLIDACESINWIKAGISASTCHQEFSGIANTGPYLALLFRKMSLRTGDMEAYCHYKYSFCEEPGIIQIDESEYFGEKPANKSVAPPPSGILMQALDVLPQAYQSTGEVLNVLHLSDWHLDPSTYFCCRPYRTNDDLHTTAANASWPASRFGNLYCDTPADLGLSLFKSMGDFVNISNISFSLFTGDVMSHDDKDQQSQAYVEYEETVTYETFKAHLGNIPIYATLGNHDTLPDNFATPYNLSESTEKDNFSWNYKLLASLWSELGWLDNSTASTVATHYGGYSYVTPQGLKIISINTDFWYTANPFNYYDFTNPDKSGILHFLAQELQASEALDQRAWIIGHVPSGYGGTGLNGKALPNPSALFYSIVRRFSPATIAGIFFGHLHYDQLMLYYDYGPSSGGGALRNTADVDRAAPLAWAHIAPSVTPLSGLNAGWTLYQVDARSFEVRGWQAYVANVSEANAWAEPEWRFEYDARDAYDVDGAWPRDAPLNATFWHGVTERMLEDGGALVQTYNLFETKSSVLTKNCSTAACVEQKVCYIRSGSTVLGDLCPQGNGPF</sequence>
<evidence type="ECO:0008006" key="15">
    <source>
        <dbReference type="Google" id="ProtNLM"/>
    </source>
</evidence>
<evidence type="ECO:0000256" key="1">
    <source>
        <dbReference type="ARBA" id="ARBA00001947"/>
    </source>
</evidence>
<keyword evidence="14" id="KW-1185">Reference proteome</keyword>
<feature type="domain" description="Calcineurin-like phosphoesterase" evidence="11">
    <location>
        <begin position="230"/>
        <end position="506"/>
    </location>
</feature>
<evidence type="ECO:0000256" key="2">
    <source>
        <dbReference type="ARBA" id="ARBA00004613"/>
    </source>
</evidence>
<dbReference type="Pfam" id="PF00149">
    <property type="entry name" value="Metallophos"/>
    <property type="match status" value="1"/>
</dbReference>
<protein>
    <recommendedName>
        <fullName evidence="15">Sphingomyelin phosphodiesterase</fullName>
    </recommendedName>
</protein>
<dbReference type="PANTHER" id="PTHR10340">
    <property type="entry name" value="SPHINGOMYELIN PHOSPHODIESTERASE"/>
    <property type="match status" value="1"/>
</dbReference>
<feature type="signal peptide" evidence="10">
    <location>
        <begin position="1"/>
        <end position="20"/>
    </location>
</feature>
<comment type="subcellular location">
    <subcellularLocation>
        <location evidence="2">Secreted</location>
    </subcellularLocation>
</comment>
<dbReference type="Gene3D" id="3.60.21.10">
    <property type="match status" value="1"/>
</dbReference>
<keyword evidence="7" id="KW-0378">Hydrolase</keyword>
<dbReference type="SUPFAM" id="SSF56300">
    <property type="entry name" value="Metallo-dependent phosphatases"/>
    <property type="match status" value="1"/>
</dbReference>
<comment type="caution">
    <text evidence="13">The sequence shown here is derived from an EMBL/GenBank/DDBJ whole genome shotgun (WGS) entry which is preliminary data.</text>
</comment>
<evidence type="ECO:0000256" key="9">
    <source>
        <dbReference type="ARBA" id="ARBA00023180"/>
    </source>
</evidence>
<evidence type="ECO:0000256" key="6">
    <source>
        <dbReference type="ARBA" id="ARBA00022729"/>
    </source>
</evidence>
<gene>
    <name evidence="13" type="ORF">GTA08_BOTSDO01669</name>
</gene>
<keyword evidence="5" id="KW-0479">Metal-binding</keyword>
<keyword evidence="9" id="KW-0325">Glycoprotein</keyword>
<dbReference type="EMBL" id="WWBZ02000001">
    <property type="protein sequence ID" value="KAF4314093.1"/>
    <property type="molecule type" value="Genomic_DNA"/>
</dbReference>
<accession>A0A8H4J8U3</accession>
<dbReference type="OrthoDB" id="282973at2759"/>
<reference evidence="13" key="1">
    <citation type="submission" date="2020-04" db="EMBL/GenBank/DDBJ databases">
        <title>Genome Assembly and Annotation of Botryosphaeria dothidea sdau 11-99, a Latent Pathogen of Apple Fruit Ring Rot in China.</title>
        <authorList>
            <person name="Yu C."/>
            <person name="Diao Y."/>
            <person name="Lu Q."/>
            <person name="Zhao J."/>
            <person name="Cui S."/>
            <person name="Peng C."/>
            <person name="He B."/>
            <person name="Liu H."/>
        </authorList>
    </citation>
    <scope>NUCLEOTIDE SEQUENCE [LARGE SCALE GENOMIC DNA]</scope>
    <source>
        <strain evidence="13">Sdau11-99</strain>
    </source>
</reference>
<dbReference type="InterPro" id="IPR045473">
    <property type="entry name" value="ASM_C"/>
</dbReference>
<keyword evidence="8" id="KW-0862">Zinc</keyword>
<dbReference type="GO" id="GO:0008081">
    <property type="term" value="F:phosphoric diester hydrolase activity"/>
    <property type="evidence" value="ECO:0007669"/>
    <property type="project" value="TreeGrafter"/>
</dbReference>
<dbReference type="CDD" id="cd00842">
    <property type="entry name" value="MPP_ASMase"/>
    <property type="match status" value="1"/>
</dbReference>
<comment type="similarity">
    <text evidence="3">Belongs to the acid sphingomyelinase family.</text>
</comment>
<dbReference type="Proteomes" id="UP000572817">
    <property type="component" value="Unassembled WGS sequence"/>
</dbReference>